<evidence type="ECO:0000313" key="3">
    <source>
        <dbReference type="EMBL" id="RDW77228.1"/>
    </source>
</evidence>
<dbReference type="GO" id="GO:0016491">
    <property type="term" value="F:oxidoreductase activity"/>
    <property type="evidence" value="ECO:0007669"/>
    <property type="project" value="UniProtKB-KW"/>
</dbReference>
<dbReference type="PRINTS" id="PR00081">
    <property type="entry name" value="GDHRDH"/>
</dbReference>
<dbReference type="Gene3D" id="3.40.50.720">
    <property type="entry name" value="NAD(P)-binding Rossmann-like Domain"/>
    <property type="match status" value="1"/>
</dbReference>
<reference evidence="3 4" key="1">
    <citation type="journal article" date="2018" name="IMA Fungus">
        <title>IMA Genome-F 9: Draft genome sequence of Annulohypoxylon stygium, Aspergillus mulundensis, Berkeleyomyces basicola (syn. Thielaviopsis basicola), Ceratocystis smalleyi, two Cercospora beticola strains, Coleophoma cylindrospora, Fusarium fracticaudum, Phialophora cf. hyalina, and Morchella septimelata.</title>
        <authorList>
            <person name="Wingfield B.D."/>
            <person name="Bills G.F."/>
            <person name="Dong Y."/>
            <person name="Huang W."/>
            <person name="Nel W.J."/>
            <person name="Swalarsk-Parry B.S."/>
            <person name="Vaghefi N."/>
            <person name="Wilken P.M."/>
            <person name="An Z."/>
            <person name="de Beer Z.W."/>
            <person name="De Vos L."/>
            <person name="Chen L."/>
            <person name="Duong T.A."/>
            <person name="Gao Y."/>
            <person name="Hammerbacher A."/>
            <person name="Kikkert J.R."/>
            <person name="Li Y."/>
            <person name="Li H."/>
            <person name="Li K."/>
            <person name="Li Q."/>
            <person name="Liu X."/>
            <person name="Ma X."/>
            <person name="Naidoo K."/>
            <person name="Pethybridge S.J."/>
            <person name="Sun J."/>
            <person name="Steenkamp E.T."/>
            <person name="van der Nest M.A."/>
            <person name="van Wyk S."/>
            <person name="Wingfield M.J."/>
            <person name="Xiong C."/>
            <person name="Yue Q."/>
            <person name="Zhang X."/>
        </authorList>
    </citation>
    <scope>NUCLEOTIDE SEQUENCE [LARGE SCALE GENOMIC DNA]</scope>
    <source>
        <strain evidence="3 4">BP6252</strain>
    </source>
</reference>
<dbReference type="Proteomes" id="UP000256645">
    <property type="component" value="Unassembled WGS sequence"/>
</dbReference>
<protein>
    <submittedName>
        <fullName evidence="3">Uncharacterized protein</fullName>
    </submittedName>
</protein>
<keyword evidence="4" id="KW-1185">Reference proteome</keyword>
<dbReference type="EMBL" id="PDLM01000005">
    <property type="protein sequence ID" value="RDW77228.1"/>
    <property type="molecule type" value="Genomic_DNA"/>
</dbReference>
<comment type="caution">
    <text evidence="3">The sequence shown here is derived from an EMBL/GenBank/DDBJ whole genome shotgun (WGS) entry which is preliminary data.</text>
</comment>
<dbReference type="Pfam" id="PF00106">
    <property type="entry name" value="adh_short"/>
    <property type="match status" value="1"/>
</dbReference>
<dbReference type="InterPro" id="IPR002347">
    <property type="entry name" value="SDR_fam"/>
</dbReference>
<dbReference type="OrthoDB" id="191139at2759"/>
<proteinExistence type="inferred from homology"/>
<evidence type="ECO:0000256" key="2">
    <source>
        <dbReference type="ARBA" id="ARBA00023002"/>
    </source>
</evidence>
<dbReference type="SUPFAM" id="SSF51735">
    <property type="entry name" value="NAD(P)-binding Rossmann-fold domains"/>
    <property type="match status" value="1"/>
</dbReference>
<gene>
    <name evidence="3" type="ORF">BP6252_05281</name>
</gene>
<organism evidence="3 4">
    <name type="scientific">Coleophoma cylindrospora</name>
    <dbReference type="NCBI Taxonomy" id="1849047"/>
    <lineage>
        <taxon>Eukaryota</taxon>
        <taxon>Fungi</taxon>
        <taxon>Dikarya</taxon>
        <taxon>Ascomycota</taxon>
        <taxon>Pezizomycotina</taxon>
        <taxon>Leotiomycetes</taxon>
        <taxon>Helotiales</taxon>
        <taxon>Dermateaceae</taxon>
        <taxon>Coleophoma</taxon>
    </lineage>
</organism>
<dbReference type="PANTHER" id="PTHR24320:SF283">
    <property type="entry name" value="RETINOL DEHYDROGENASE 11"/>
    <property type="match status" value="1"/>
</dbReference>
<evidence type="ECO:0000256" key="1">
    <source>
        <dbReference type="ARBA" id="ARBA00006484"/>
    </source>
</evidence>
<name>A0A3D8RTE2_9HELO</name>
<dbReference type="AlphaFoldDB" id="A0A3D8RTE2"/>
<evidence type="ECO:0000313" key="4">
    <source>
        <dbReference type="Proteomes" id="UP000256645"/>
    </source>
</evidence>
<keyword evidence="2" id="KW-0560">Oxidoreductase</keyword>
<dbReference type="PANTHER" id="PTHR24320">
    <property type="entry name" value="RETINOL DEHYDROGENASE"/>
    <property type="match status" value="1"/>
</dbReference>
<sequence>MAQYGFKTTGKTIVLDFPAQVKDRIFAITGPSAGGIGAETAISLAHGAPSQILLLGRTLSKIQPTIDAIHSIDSTITTRFIPVDLSSLTSVRATAKDILEDESIPRIDVLFNNAAIMACPYSLTVDGFESQFATNHLSHFLLTSLLFPKILAAGPAARIVNVSSQGHGFSPIHFDNPNYAPAGDGYTPWGAYGQAKTANILFSLQLSKQLRANGSGLRAYALHPGSIATNLQVHVKADPGMIDKGLQIWEEKTGWEGKLPKKSLQEGCATSLRAALDLDLERPGDEVETAEVVKRVYLHDCQIVTSRDKVMPHALDEADAERLWGLSEEMVGEKFVV</sequence>
<dbReference type="InterPro" id="IPR036291">
    <property type="entry name" value="NAD(P)-bd_dom_sf"/>
</dbReference>
<accession>A0A3D8RTE2</accession>
<comment type="similarity">
    <text evidence="1">Belongs to the short-chain dehydrogenases/reductases (SDR) family.</text>
</comment>
<dbReference type="STRING" id="1849047.A0A3D8RTE2"/>